<dbReference type="OrthoDB" id="9807210at2"/>
<feature type="domain" description="Amidohydrolase-related" evidence="2">
    <location>
        <begin position="49"/>
        <end position="397"/>
    </location>
</feature>
<dbReference type="GO" id="GO:0016810">
    <property type="term" value="F:hydrolase activity, acting on carbon-nitrogen (but not peptide) bonds"/>
    <property type="evidence" value="ECO:0007669"/>
    <property type="project" value="InterPro"/>
</dbReference>
<organism evidence="3 4">
    <name type="scientific">Caloramator quimbayensis</name>
    <dbReference type="NCBI Taxonomy" id="1147123"/>
    <lineage>
        <taxon>Bacteria</taxon>
        <taxon>Bacillati</taxon>
        <taxon>Bacillota</taxon>
        <taxon>Clostridia</taxon>
        <taxon>Eubacteriales</taxon>
        <taxon>Clostridiaceae</taxon>
        <taxon>Caloramator</taxon>
    </lineage>
</organism>
<dbReference type="InterPro" id="IPR006680">
    <property type="entry name" value="Amidohydro-rel"/>
</dbReference>
<dbReference type="EMBL" id="FUYH01000026">
    <property type="protein sequence ID" value="SKA97753.1"/>
    <property type="molecule type" value="Genomic_DNA"/>
</dbReference>
<evidence type="ECO:0000259" key="2">
    <source>
        <dbReference type="Pfam" id="PF01979"/>
    </source>
</evidence>
<gene>
    <name evidence="3" type="ORF">SAMN05443428_12621</name>
</gene>
<dbReference type="Gene3D" id="3.20.20.140">
    <property type="entry name" value="Metal-dependent hydrolases"/>
    <property type="match status" value="1"/>
</dbReference>
<evidence type="ECO:0000256" key="1">
    <source>
        <dbReference type="ARBA" id="ARBA00022801"/>
    </source>
</evidence>
<accession>A0A1T4Y7U3</accession>
<keyword evidence="4" id="KW-1185">Reference proteome</keyword>
<dbReference type="AlphaFoldDB" id="A0A1T4Y7U3"/>
<dbReference type="Pfam" id="PF01979">
    <property type="entry name" value="Amidohydro_1"/>
    <property type="match status" value="1"/>
</dbReference>
<dbReference type="InterPro" id="IPR011059">
    <property type="entry name" value="Metal-dep_hydrolase_composite"/>
</dbReference>
<protein>
    <submittedName>
        <fullName evidence="3">Putative selenium metabolism protein SsnA</fullName>
    </submittedName>
</protein>
<proteinExistence type="predicted"/>
<keyword evidence="1" id="KW-0378">Hydrolase</keyword>
<reference evidence="4" key="1">
    <citation type="submission" date="2017-02" db="EMBL/GenBank/DDBJ databases">
        <authorList>
            <person name="Varghese N."/>
            <person name="Submissions S."/>
        </authorList>
    </citation>
    <scope>NUCLEOTIDE SEQUENCE [LARGE SCALE GENOMIC DNA]</scope>
    <source>
        <strain evidence="4">USBA 833</strain>
    </source>
</reference>
<dbReference type="PANTHER" id="PTHR43794:SF11">
    <property type="entry name" value="AMIDOHYDROLASE-RELATED DOMAIN-CONTAINING PROTEIN"/>
    <property type="match status" value="1"/>
</dbReference>
<evidence type="ECO:0000313" key="4">
    <source>
        <dbReference type="Proteomes" id="UP000190105"/>
    </source>
</evidence>
<dbReference type="SUPFAM" id="SSF51556">
    <property type="entry name" value="Metallo-dependent hydrolases"/>
    <property type="match status" value="1"/>
</dbReference>
<dbReference type="Proteomes" id="UP000190105">
    <property type="component" value="Unassembled WGS sequence"/>
</dbReference>
<sequence length="428" mass="48814">MKAFVNANIYDFKNFQKDCYIIFDKNIEEIGPIKEFNGADEVYDCKNSIVMPGLINCHTHIYSTFSRGMNIPFSPKNFKDILDQLWWKLDGKLNREDVYLSGLVYGMDSIKSGVTTLIDHHASGLCIKGSLNELKKSICDDLGLRGIFCFESSDRFNIDDCIEENIDFCSNKSDKYCGVFGMHASMSLSDKTLEKISNIIGNLPIHIHVAESTDDVYDCLDKYNKPIVKRLDDFKLLNENSILSHCVHINEDEARIIEKRKCYVALNPTSNMNNAVGLSDYDILRRNNIKCMIGNDGLGANITRDYLNLTFAMKNRLKSPTKFSLDDLKEIINNGYEYVSKMLNIKLGRIEEGYCADMIVVPYSPPTPMNSENAIGHVFFGIFDNFHPKHVFAAGKPLMMNYILTFDENEVYNKSILESEKVWGRIKN</sequence>
<evidence type="ECO:0000313" key="3">
    <source>
        <dbReference type="EMBL" id="SKA97753.1"/>
    </source>
</evidence>
<dbReference type="InterPro" id="IPR050287">
    <property type="entry name" value="MTA/SAH_deaminase"/>
</dbReference>
<dbReference type="InterPro" id="IPR032466">
    <property type="entry name" value="Metal_Hydrolase"/>
</dbReference>
<dbReference type="PANTHER" id="PTHR43794">
    <property type="entry name" value="AMINOHYDROLASE SSNA-RELATED"/>
    <property type="match status" value="1"/>
</dbReference>
<dbReference type="Gene3D" id="2.30.40.10">
    <property type="entry name" value="Urease, subunit C, domain 1"/>
    <property type="match status" value="1"/>
</dbReference>
<dbReference type="SUPFAM" id="SSF51338">
    <property type="entry name" value="Composite domain of metallo-dependent hydrolases"/>
    <property type="match status" value="1"/>
</dbReference>
<dbReference type="STRING" id="1147123.SAMN05443428_12621"/>
<dbReference type="RefSeq" id="WP_078697495.1">
    <property type="nucleotide sequence ID" value="NZ_FUYH01000026.1"/>
</dbReference>
<name>A0A1T4Y7U3_9CLOT</name>